<dbReference type="InterPro" id="IPR036812">
    <property type="entry name" value="NAD(P)_OxRdtase_dom_sf"/>
</dbReference>
<evidence type="ECO:0000256" key="1">
    <source>
        <dbReference type="ARBA" id="ARBA00023002"/>
    </source>
</evidence>
<sequence>MTLPTAALGKDSPQVPRLGLGPMSLSKAYEKENIFLATNYGRSHHAHGSVGFDSGPGWAKEACNISLPRFEKYSIEGLVELKNAGKVSCIGFCECSSETLRRADLPVPAHRKLALRFSEENFPKNLALVRKLIDFAKKKGVMPSQLVLAGLLANGEDIFPIPGMTNLDCLKENVEGANVKLAQVEMEAIRKACNETETVCTHYSEIKMAHCFADIPTS</sequence>
<comment type="caution">
    <text evidence="3">The sequence shown here is derived from an EMBL/GenBank/DDBJ whole genome shotgun (WGS) entry which is preliminary data.</text>
</comment>
<organism evidence="3 4">
    <name type="scientific">Dendryphion nanum</name>
    <dbReference type="NCBI Taxonomy" id="256645"/>
    <lineage>
        <taxon>Eukaryota</taxon>
        <taxon>Fungi</taxon>
        <taxon>Dikarya</taxon>
        <taxon>Ascomycota</taxon>
        <taxon>Pezizomycotina</taxon>
        <taxon>Dothideomycetes</taxon>
        <taxon>Pleosporomycetidae</taxon>
        <taxon>Pleosporales</taxon>
        <taxon>Torulaceae</taxon>
        <taxon>Dendryphion</taxon>
    </lineage>
</organism>
<dbReference type="Pfam" id="PF00248">
    <property type="entry name" value="Aldo_ket_red"/>
    <property type="match status" value="1"/>
</dbReference>
<keyword evidence="4" id="KW-1185">Reference proteome</keyword>
<name>A0A9P9INN4_9PLEO</name>
<dbReference type="GO" id="GO:0005737">
    <property type="term" value="C:cytoplasm"/>
    <property type="evidence" value="ECO:0007669"/>
    <property type="project" value="TreeGrafter"/>
</dbReference>
<reference evidence="3" key="1">
    <citation type="journal article" date="2021" name="Nat. Commun.">
        <title>Genetic determinants of endophytism in the Arabidopsis root mycobiome.</title>
        <authorList>
            <person name="Mesny F."/>
            <person name="Miyauchi S."/>
            <person name="Thiergart T."/>
            <person name="Pickel B."/>
            <person name="Atanasova L."/>
            <person name="Karlsson M."/>
            <person name="Huettel B."/>
            <person name="Barry K.W."/>
            <person name="Haridas S."/>
            <person name="Chen C."/>
            <person name="Bauer D."/>
            <person name="Andreopoulos W."/>
            <person name="Pangilinan J."/>
            <person name="LaButti K."/>
            <person name="Riley R."/>
            <person name="Lipzen A."/>
            <person name="Clum A."/>
            <person name="Drula E."/>
            <person name="Henrissat B."/>
            <person name="Kohler A."/>
            <person name="Grigoriev I.V."/>
            <person name="Martin F.M."/>
            <person name="Hacquard S."/>
        </authorList>
    </citation>
    <scope>NUCLEOTIDE SEQUENCE</scope>
    <source>
        <strain evidence="3">MPI-CAGE-CH-0243</strain>
    </source>
</reference>
<evidence type="ECO:0000259" key="2">
    <source>
        <dbReference type="Pfam" id="PF00248"/>
    </source>
</evidence>
<evidence type="ECO:0000313" key="4">
    <source>
        <dbReference type="Proteomes" id="UP000700596"/>
    </source>
</evidence>
<dbReference type="EMBL" id="JAGMWT010000007">
    <property type="protein sequence ID" value="KAH7125720.1"/>
    <property type="molecule type" value="Genomic_DNA"/>
</dbReference>
<dbReference type="AlphaFoldDB" id="A0A9P9INN4"/>
<dbReference type="InterPro" id="IPR050791">
    <property type="entry name" value="Aldo-Keto_reductase"/>
</dbReference>
<dbReference type="SUPFAM" id="SSF51430">
    <property type="entry name" value="NAD(P)-linked oxidoreductase"/>
    <property type="match status" value="1"/>
</dbReference>
<dbReference type="GO" id="GO:0016491">
    <property type="term" value="F:oxidoreductase activity"/>
    <property type="evidence" value="ECO:0007669"/>
    <property type="project" value="UniProtKB-KW"/>
</dbReference>
<evidence type="ECO:0000313" key="3">
    <source>
        <dbReference type="EMBL" id="KAH7125720.1"/>
    </source>
</evidence>
<dbReference type="Proteomes" id="UP000700596">
    <property type="component" value="Unassembled WGS sequence"/>
</dbReference>
<gene>
    <name evidence="3" type="ORF">B0J11DRAFT_606235</name>
</gene>
<dbReference type="InterPro" id="IPR023210">
    <property type="entry name" value="NADP_OxRdtase_dom"/>
</dbReference>
<dbReference type="OrthoDB" id="37537at2759"/>
<dbReference type="Gene3D" id="3.20.20.100">
    <property type="entry name" value="NADP-dependent oxidoreductase domain"/>
    <property type="match status" value="1"/>
</dbReference>
<accession>A0A9P9INN4</accession>
<protein>
    <submittedName>
        <fullName evidence="3">Aldo-keto reductase, putative</fullName>
    </submittedName>
</protein>
<dbReference type="PANTHER" id="PTHR43625">
    <property type="entry name" value="AFLATOXIN B1 ALDEHYDE REDUCTASE"/>
    <property type="match status" value="1"/>
</dbReference>
<keyword evidence="1" id="KW-0560">Oxidoreductase</keyword>
<dbReference type="PANTHER" id="PTHR43625:SF40">
    <property type="entry name" value="ALDO-KETO REDUCTASE YAKC [NADP(+)]"/>
    <property type="match status" value="1"/>
</dbReference>
<proteinExistence type="predicted"/>
<feature type="domain" description="NADP-dependent oxidoreductase" evidence="2">
    <location>
        <begin position="120"/>
        <end position="192"/>
    </location>
</feature>